<dbReference type="PANTHER" id="PTHR47185:SF1">
    <property type="entry name" value="PX DOMAIN-CONTAINING PROTEIN YPR097W"/>
    <property type="match status" value="1"/>
</dbReference>
<evidence type="ECO:0000259" key="2">
    <source>
        <dbReference type="PROSITE" id="PS50195"/>
    </source>
</evidence>
<feature type="compositionally biased region" description="Acidic residues" evidence="1">
    <location>
        <begin position="253"/>
        <end position="287"/>
    </location>
</feature>
<dbReference type="InterPro" id="IPR024554">
    <property type="entry name" value="LEC1-like_C"/>
</dbReference>
<proteinExistence type="predicted"/>
<protein>
    <submittedName>
        <fullName evidence="3">ARAD1A10582p</fullName>
    </submittedName>
</protein>
<dbReference type="InterPro" id="IPR001683">
    <property type="entry name" value="PX_dom"/>
</dbReference>
<dbReference type="PhylomeDB" id="A0A060T2R4"/>
<dbReference type="Pfam" id="PF00787">
    <property type="entry name" value="PX"/>
    <property type="match status" value="1"/>
</dbReference>
<gene>
    <name evidence="3" type="ORF">GNLVRS02_ARAD1A10582g</name>
</gene>
<dbReference type="InterPro" id="IPR047168">
    <property type="entry name" value="LEC1-like"/>
</dbReference>
<dbReference type="SMART" id="SM00312">
    <property type="entry name" value="PX"/>
    <property type="match status" value="1"/>
</dbReference>
<dbReference type="Pfam" id="PF12825">
    <property type="entry name" value="DUF3818"/>
    <property type="match status" value="1"/>
</dbReference>
<reference evidence="3" key="1">
    <citation type="submission" date="2014-02" db="EMBL/GenBank/DDBJ databases">
        <authorList>
            <person name="Genoscope - CEA"/>
        </authorList>
    </citation>
    <scope>NUCLEOTIDE SEQUENCE</scope>
    <source>
        <strain evidence="3">LS3</strain>
    </source>
</reference>
<dbReference type="InterPro" id="IPR036871">
    <property type="entry name" value="PX_dom_sf"/>
</dbReference>
<dbReference type="CDD" id="cd06869">
    <property type="entry name" value="PX_UP2_fungi"/>
    <property type="match status" value="1"/>
</dbReference>
<feature type="region of interest" description="Disordered" evidence="1">
    <location>
        <begin position="826"/>
        <end position="848"/>
    </location>
</feature>
<organism evidence="3">
    <name type="scientific">Blastobotrys adeninivorans</name>
    <name type="common">Yeast</name>
    <name type="synonym">Arxula adeninivorans</name>
    <dbReference type="NCBI Taxonomy" id="409370"/>
    <lineage>
        <taxon>Eukaryota</taxon>
        <taxon>Fungi</taxon>
        <taxon>Dikarya</taxon>
        <taxon>Ascomycota</taxon>
        <taxon>Saccharomycotina</taxon>
        <taxon>Dipodascomycetes</taxon>
        <taxon>Dipodascales</taxon>
        <taxon>Trichomonascaceae</taxon>
        <taxon>Blastobotrys</taxon>
    </lineage>
</organism>
<sequence>MNEDDNDKEISLIQEHYLKRELLRLEIDSEADALKDFKEIGGLGHPFTSKPGQDEQRFPVLQFVFRTCVQTFPFISNVDERMFWQERIQPFLEDFADKEISTSADRLESTKRRRMANKFKHLILLYTASGIQTVRGEKDAKVARASVAGVQKMDSEKIERTLPTDGKFINGYEVNVAGVRKVSVRRGFFYEDHMEYLVQSRMDAEGAPLVTVARRYQDFSTLSKNLRKEFPGKDLPRLPIRHKANTFTNFGSDEGDPADNGDGEEDDADDDVDDEELEDDGKDDESLDEGKSRSRKLGIFSSKKETNQNLGKLPREKQRITLRAYLRDLLSIPQVARSKTFLEFLFLNRVKQLTPLEITDIGLRRRMDLIRLEQQVKFFQIATERAKQLEGHLAEFKAQILQKDGLKKLFDEIRTKESITDLSPPFQKFIDWMVIEIAATLYHMFIAEDSSPEFYSQIRRLHRLMPYSVLKGILRWTNPASMVKGIADLFLAQPFGRRSLLQNILYVVLGDDIRQQERLLREIEAKFDKQYRSMLLVLEEYVDAPGEVRESIRQHAAAKQVDIVYDIFVHMEHFSRQDRQQQLKHIVEKWYGDWEQAVKHGEQMLRDTRGVDSYSQLKEYLKLRIRKRDKDKLQEFWSDAGTTQLLRELLTVFYAPLIRLLKTSRIHESVGGLEKFLNDMIKVVDRAEYRAAASDPNELVESFIVLCQRHQQGAYRFIHNVYVNDSAGLFSDLIGWISQIIDFLRHGTDERLDMVAVVTQAAQEFNVDINAVKQEMDAIVKWIEDRRNWRDASAKASSSESTDAVDWTQAVPNALGGSDFGLDQGDLDELQDSLQDPSHEEDEGVSETFGSAIEEERKYRQRLEERVAKQALVPQRPSTKETQKLLPVFHKHLVDIFHAGASVP</sequence>
<feature type="region of interest" description="Disordered" evidence="1">
    <location>
        <begin position="244"/>
        <end position="300"/>
    </location>
</feature>
<dbReference type="Pfam" id="PF12828">
    <property type="entry name" value="PXB"/>
    <property type="match status" value="1"/>
</dbReference>
<name>A0A060T2R4_BLAAD</name>
<dbReference type="Gene3D" id="3.30.1520.10">
    <property type="entry name" value="Phox-like domain"/>
    <property type="match status" value="1"/>
</dbReference>
<reference evidence="3" key="2">
    <citation type="submission" date="2014-06" db="EMBL/GenBank/DDBJ databases">
        <title>The complete genome of Blastobotrys (Arxula) adeninivorans LS3 - a yeast of biotechnological interest.</title>
        <authorList>
            <person name="Kunze G."/>
            <person name="Gaillardin C."/>
            <person name="Czernicka M."/>
            <person name="Durrens P."/>
            <person name="Martin T."/>
            <person name="Boer E."/>
            <person name="Gabaldon T."/>
            <person name="Cruz J."/>
            <person name="Talla E."/>
            <person name="Marck C."/>
            <person name="Goffeau A."/>
            <person name="Barbe V."/>
            <person name="Baret P."/>
            <person name="Baronian K."/>
            <person name="Beier S."/>
            <person name="Bleykasten C."/>
            <person name="Bode R."/>
            <person name="Casaregola S."/>
            <person name="Despons L."/>
            <person name="Fairhead C."/>
            <person name="Giersberg M."/>
            <person name="Gierski P."/>
            <person name="Hahnel U."/>
            <person name="Hartmann A."/>
            <person name="Jankowska D."/>
            <person name="Jubin C."/>
            <person name="Jung P."/>
            <person name="Lafontaine I."/>
            <person name="Leh-Louis V."/>
            <person name="Lemaire M."/>
            <person name="Marcet-Houben M."/>
            <person name="Mascher M."/>
            <person name="Morel G."/>
            <person name="Richard G.-F."/>
            <person name="Riechen J."/>
            <person name="Sacerdot C."/>
            <person name="Sarkar A."/>
            <person name="Savel G."/>
            <person name="Schacherer J."/>
            <person name="Sherman D."/>
            <person name="Straub M.-L."/>
            <person name="Stein N."/>
            <person name="Thierry A."/>
            <person name="Trautwein-Schult A."/>
            <person name="Westhof E."/>
            <person name="Worch S."/>
            <person name="Dujon B."/>
            <person name="Souciet J.-L."/>
            <person name="Wincker P."/>
            <person name="Scholz U."/>
            <person name="Neuveglise N."/>
        </authorList>
    </citation>
    <scope>NUCLEOTIDE SEQUENCE</scope>
    <source>
        <strain evidence="3">LS3</strain>
    </source>
</reference>
<dbReference type="PANTHER" id="PTHR47185">
    <property type="entry name" value="PX DOMAIN-CONTAINING PROTEIN YPR097W"/>
    <property type="match status" value="1"/>
</dbReference>
<dbReference type="GO" id="GO:0035091">
    <property type="term" value="F:phosphatidylinositol binding"/>
    <property type="evidence" value="ECO:0007669"/>
    <property type="project" value="InterPro"/>
</dbReference>
<dbReference type="InterPro" id="IPR024555">
    <property type="entry name" value="PX-associated"/>
</dbReference>
<dbReference type="AlphaFoldDB" id="A0A060T2R4"/>
<dbReference type="PROSITE" id="PS50195">
    <property type="entry name" value="PX"/>
    <property type="match status" value="1"/>
</dbReference>
<dbReference type="SUPFAM" id="SSF64268">
    <property type="entry name" value="PX domain"/>
    <property type="match status" value="1"/>
</dbReference>
<evidence type="ECO:0000313" key="3">
    <source>
        <dbReference type="EMBL" id="CDP33491.1"/>
    </source>
</evidence>
<dbReference type="EMBL" id="HG937691">
    <property type="protein sequence ID" value="CDP33491.1"/>
    <property type="molecule type" value="Genomic_DNA"/>
</dbReference>
<feature type="domain" description="PX" evidence="2">
    <location>
        <begin position="174"/>
        <end position="352"/>
    </location>
</feature>
<accession>A0A060T2R4</accession>
<evidence type="ECO:0000256" key="1">
    <source>
        <dbReference type="SAM" id="MobiDB-lite"/>
    </source>
</evidence>